<dbReference type="PATRIC" id="fig|281456.6.peg.3090"/>
<dbReference type="EMBL" id="LGTE01000029">
    <property type="protein sequence ID" value="KNZ68495.1"/>
    <property type="molecule type" value="Genomic_DNA"/>
</dbReference>
<gene>
    <name evidence="1" type="ORF">Tfer_2957</name>
</gene>
<comment type="caution">
    <text evidence="1">The sequence shown here is derived from an EMBL/GenBank/DDBJ whole genome shotgun (WGS) entry which is preliminary data.</text>
</comment>
<reference evidence="2" key="1">
    <citation type="submission" date="2015-07" db="EMBL/GenBank/DDBJ databases">
        <title>Complete Genome of Thermincola ferriacetica strain Z-0001T.</title>
        <authorList>
            <person name="Lusk B."/>
            <person name="Badalamenti J.P."/>
            <person name="Parameswaran P."/>
            <person name="Bond D.R."/>
            <person name="Torres C.I."/>
        </authorList>
    </citation>
    <scope>NUCLEOTIDE SEQUENCE [LARGE SCALE GENOMIC DNA]</scope>
    <source>
        <strain evidence="2">Z-0001</strain>
    </source>
</reference>
<evidence type="ECO:0008006" key="3">
    <source>
        <dbReference type="Google" id="ProtNLM"/>
    </source>
</evidence>
<evidence type="ECO:0000313" key="1">
    <source>
        <dbReference type="EMBL" id="KNZ68495.1"/>
    </source>
</evidence>
<dbReference type="AlphaFoldDB" id="A0A0L6VZ03"/>
<organism evidence="1 2">
    <name type="scientific">Thermincola ferriacetica</name>
    <dbReference type="NCBI Taxonomy" id="281456"/>
    <lineage>
        <taxon>Bacteria</taxon>
        <taxon>Bacillati</taxon>
        <taxon>Bacillota</taxon>
        <taxon>Clostridia</taxon>
        <taxon>Eubacteriales</taxon>
        <taxon>Thermincolaceae</taxon>
        <taxon>Thermincola</taxon>
    </lineage>
</organism>
<name>A0A0L6VZ03_9FIRM</name>
<keyword evidence="2" id="KW-1185">Reference proteome</keyword>
<dbReference type="RefSeq" id="WP_013118930.1">
    <property type="nucleotide sequence ID" value="NZ_LGTE01000029.1"/>
</dbReference>
<dbReference type="NCBIfam" id="NF046065">
    <property type="entry name" value="MtxRegRemB"/>
    <property type="match status" value="1"/>
</dbReference>
<dbReference type="InterPro" id="IPR007169">
    <property type="entry name" value="RemA-like"/>
</dbReference>
<protein>
    <recommendedName>
        <fullName evidence="3">DUF370 domain-containing protein</fullName>
    </recommendedName>
</protein>
<evidence type="ECO:0000313" key="2">
    <source>
        <dbReference type="Proteomes" id="UP000037175"/>
    </source>
</evidence>
<sequence length="84" mass="9485">MFLHLGGDVIIPKEQVIAIIDMQSAKKAENNKEFIDQAENEELIFEITKKSKAKSFIVTSNNVFFSPISSLTLKKRSEENLGIE</sequence>
<dbReference type="Pfam" id="PF04025">
    <property type="entry name" value="RemA-like"/>
    <property type="match status" value="1"/>
</dbReference>
<accession>A0A0L6VZ03</accession>
<dbReference type="Proteomes" id="UP000037175">
    <property type="component" value="Unassembled WGS sequence"/>
</dbReference>
<proteinExistence type="predicted"/>